<evidence type="ECO:0000313" key="1">
    <source>
        <dbReference type="EMBL" id="MED4401384.1"/>
    </source>
</evidence>
<dbReference type="RefSeq" id="WP_066226863.1">
    <property type="nucleotide sequence ID" value="NZ_JARTFQ010000006.1"/>
</dbReference>
<reference evidence="1 2" key="1">
    <citation type="submission" date="2023-03" db="EMBL/GenBank/DDBJ databases">
        <title>Bacillus Genome Sequencing.</title>
        <authorList>
            <person name="Dunlap C."/>
        </authorList>
    </citation>
    <scope>NUCLEOTIDE SEQUENCE [LARGE SCALE GENOMIC DNA]</scope>
    <source>
        <strain evidence="1 2">NRS-1717</strain>
    </source>
</reference>
<dbReference type="EMBL" id="JARTFS010000006">
    <property type="protein sequence ID" value="MED4401384.1"/>
    <property type="molecule type" value="Genomic_DNA"/>
</dbReference>
<evidence type="ECO:0000313" key="2">
    <source>
        <dbReference type="Proteomes" id="UP001342826"/>
    </source>
</evidence>
<sequence>MATIHAFSYNRKIINSKYLNLPDIAFFKWCSERFSINKGVFNTIDNWFYYEGIEEIILRRLYILAFLDFVQSTLGNQGLKFIRFGHGGLTKRLNEFLASIN</sequence>
<organism evidence="1 2">
    <name type="scientific">Metabacillus fastidiosus</name>
    <dbReference type="NCBI Taxonomy" id="1458"/>
    <lineage>
        <taxon>Bacteria</taxon>
        <taxon>Bacillati</taxon>
        <taxon>Bacillota</taxon>
        <taxon>Bacilli</taxon>
        <taxon>Bacillales</taxon>
        <taxon>Bacillaceae</taxon>
        <taxon>Metabacillus</taxon>
    </lineage>
</organism>
<gene>
    <name evidence="1" type="ORF">P9271_08680</name>
</gene>
<keyword evidence="2" id="KW-1185">Reference proteome</keyword>
<dbReference type="Proteomes" id="UP001342826">
    <property type="component" value="Unassembled WGS sequence"/>
</dbReference>
<proteinExistence type="predicted"/>
<dbReference type="GeneID" id="301140278"/>
<protein>
    <submittedName>
        <fullName evidence="1">Uncharacterized protein</fullName>
    </submittedName>
</protein>
<name>A0ABU6NWA1_9BACI</name>
<comment type="caution">
    <text evidence="1">The sequence shown here is derived from an EMBL/GenBank/DDBJ whole genome shotgun (WGS) entry which is preliminary data.</text>
</comment>
<accession>A0ABU6NWA1</accession>